<protein>
    <submittedName>
        <fullName evidence="3">Lysozyme inhibitor LprI family protein</fullName>
    </submittedName>
</protein>
<dbReference type="KEGG" id="acoa:RB602_06050"/>
<feature type="chain" id="PRO_5041698013" evidence="1">
    <location>
        <begin position="22"/>
        <end position="371"/>
    </location>
</feature>
<dbReference type="GO" id="GO:0005576">
    <property type="term" value="C:extracellular region"/>
    <property type="evidence" value="ECO:0007669"/>
    <property type="project" value="TreeGrafter"/>
</dbReference>
<organism evidence="3 4">
    <name type="scientific">Alterisphingorhabdus coralli</name>
    <dbReference type="NCBI Taxonomy" id="3071408"/>
    <lineage>
        <taxon>Bacteria</taxon>
        <taxon>Pseudomonadati</taxon>
        <taxon>Pseudomonadota</taxon>
        <taxon>Alphaproteobacteria</taxon>
        <taxon>Sphingomonadales</taxon>
        <taxon>Sphingomonadaceae</taxon>
        <taxon>Alterisphingorhabdus (ex Yan et al. 2024)</taxon>
    </lineage>
</organism>
<dbReference type="InterPro" id="IPR052755">
    <property type="entry name" value="Lysozyme_Inhibitor_LprI"/>
</dbReference>
<proteinExistence type="predicted"/>
<accession>A0AA97F8A7</accession>
<evidence type="ECO:0000256" key="1">
    <source>
        <dbReference type="SAM" id="SignalP"/>
    </source>
</evidence>
<feature type="signal peptide" evidence="1">
    <location>
        <begin position="1"/>
        <end position="21"/>
    </location>
</feature>
<dbReference type="InterPro" id="IPR009739">
    <property type="entry name" value="LprI-like_N"/>
</dbReference>
<dbReference type="EMBL" id="CP136594">
    <property type="protein sequence ID" value="WOE76274.1"/>
    <property type="molecule type" value="Genomic_DNA"/>
</dbReference>
<sequence>MRIAFLAVVAVLTLCSLPGMASAQSNPSFDCNRATSPQEKLICSDEKLAAVDRTLSQAYRALLSNNRHLRREIVASQRQWLQERDDIPCLSLEEQTQQIGCIESSYALRTQELQSKELLVCSQPDRGETRFSITCHAPNYGPRRTFTLSGRLGERDLMAGLERLAFIENGKAVQEVAVAGNIWSGSLEHALRLMDIDFDGYPDLQLWNATSAGPNMGYRYFLYRPETKRFAAADIEDQLSGFEVFPDPESKTIAVTGRVSCCQWANTRYQWVGDALRLMSVLNDGAGLYWDLPLFDDKTPPDCAARTRHYNDAEQLTHIAIAPGGICEPDDDASIIAFLHALQKNPQGYRLDISDETHFSIIYDQPQAPRN</sequence>
<evidence type="ECO:0000259" key="2">
    <source>
        <dbReference type="Pfam" id="PF07007"/>
    </source>
</evidence>
<evidence type="ECO:0000313" key="4">
    <source>
        <dbReference type="Proteomes" id="UP001302429"/>
    </source>
</evidence>
<keyword evidence="4" id="KW-1185">Reference proteome</keyword>
<dbReference type="PANTHER" id="PTHR37549">
    <property type="entry name" value="LIPOPROTEIN LPRI"/>
    <property type="match status" value="1"/>
</dbReference>
<dbReference type="RefSeq" id="WP_317083871.1">
    <property type="nucleotide sequence ID" value="NZ_CP136594.1"/>
</dbReference>
<feature type="domain" description="Lysozyme inhibitor LprI-like N-terminal" evidence="2">
    <location>
        <begin position="31"/>
        <end position="113"/>
    </location>
</feature>
<dbReference type="Pfam" id="PF07007">
    <property type="entry name" value="LprI"/>
    <property type="match status" value="1"/>
</dbReference>
<dbReference type="NCBIfam" id="NF047539">
    <property type="entry name" value="XAC2610_fam"/>
    <property type="match status" value="1"/>
</dbReference>
<dbReference type="PANTHER" id="PTHR37549:SF1">
    <property type="entry name" value="LIPOPROTEIN LPRI"/>
    <property type="match status" value="1"/>
</dbReference>
<name>A0AA97F8A7_9SPHN</name>
<dbReference type="Proteomes" id="UP001302429">
    <property type="component" value="Chromosome"/>
</dbReference>
<dbReference type="Gene3D" id="1.20.1270.180">
    <property type="match status" value="1"/>
</dbReference>
<keyword evidence="1" id="KW-0732">Signal</keyword>
<gene>
    <name evidence="3" type="ORF">RB602_06050</name>
</gene>
<dbReference type="InterPro" id="IPR058087">
    <property type="entry name" value="XAC2610_dom"/>
</dbReference>
<reference evidence="3 4" key="1">
    <citation type="submission" date="2023-10" db="EMBL/GenBank/DDBJ databases">
        <title>Complete genome sequence of a Sphingomonadaceae bacterium.</title>
        <authorList>
            <person name="Yan C."/>
        </authorList>
    </citation>
    <scope>NUCLEOTIDE SEQUENCE [LARGE SCALE GENOMIC DNA]</scope>
    <source>
        <strain evidence="3 4">SCSIO 66989</strain>
    </source>
</reference>
<dbReference type="AlphaFoldDB" id="A0AA97F8A7"/>
<evidence type="ECO:0000313" key="3">
    <source>
        <dbReference type="EMBL" id="WOE76274.1"/>
    </source>
</evidence>